<dbReference type="InterPro" id="IPR036390">
    <property type="entry name" value="WH_DNA-bd_sf"/>
</dbReference>
<dbReference type="PROSITE" id="PS50949">
    <property type="entry name" value="HTH_GNTR"/>
    <property type="match status" value="1"/>
</dbReference>
<proteinExistence type="predicted"/>
<evidence type="ECO:0000256" key="2">
    <source>
        <dbReference type="ARBA" id="ARBA00023125"/>
    </source>
</evidence>
<name>A0A2V1K7S7_9ACTO</name>
<gene>
    <name evidence="5" type="ORF">DD236_05890</name>
</gene>
<dbReference type="PANTHER" id="PTHR38445">
    <property type="entry name" value="HTH-TYPE TRANSCRIPTIONAL REPRESSOR YTRA"/>
    <property type="match status" value="1"/>
</dbReference>
<keyword evidence="1" id="KW-0805">Transcription regulation</keyword>
<dbReference type="SUPFAM" id="SSF46785">
    <property type="entry name" value="Winged helix' DNA-binding domain"/>
    <property type="match status" value="1"/>
</dbReference>
<dbReference type="EMBL" id="QETB01000003">
    <property type="protein sequence ID" value="PWF26391.1"/>
    <property type="molecule type" value="Genomic_DNA"/>
</dbReference>
<dbReference type="GO" id="GO:0003700">
    <property type="term" value="F:DNA-binding transcription factor activity"/>
    <property type="evidence" value="ECO:0007669"/>
    <property type="project" value="InterPro"/>
</dbReference>
<evidence type="ECO:0000313" key="5">
    <source>
        <dbReference type="EMBL" id="PWF26391.1"/>
    </source>
</evidence>
<dbReference type="InterPro" id="IPR000524">
    <property type="entry name" value="Tscrpt_reg_HTH_GntR"/>
</dbReference>
<protein>
    <submittedName>
        <fullName evidence="5">GntR family transcriptional regulator</fullName>
    </submittedName>
</protein>
<dbReference type="GO" id="GO:0003677">
    <property type="term" value="F:DNA binding"/>
    <property type="evidence" value="ECO:0007669"/>
    <property type="project" value="UniProtKB-KW"/>
</dbReference>
<dbReference type="Pfam" id="PF00392">
    <property type="entry name" value="GntR"/>
    <property type="match status" value="1"/>
</dbReference>
<dbReference type="CDD" id="cd07377">
    <property type="entry name" value="WHTH_GntR"/>
    <property type="match status" value="1"/>
</dbReference>
<evidence type="ECO:0000313" key="6">
    <source>
        <dbReference type="Proteomes" id="UP000245283"/>
    </source>
</evidence>
<dbReference type="PANTHER" id="PTHR38445:SF6">
    <property type="entry name" value="GNTR-FAMILY TRANSCRIPTIONAL REGULATOR"/>
    <property type="match status" value="1"/>
</dbReference>
<keyword evidence="3" id="KW-0804">Transcription</keyword>
<keyword evidence="2" id="KW-0238">DNA-binding</keyword>
<dbReference type="RefSeq" id="WP_109093463.1">
    <property type="nucleotide sequence ID" value="NZ_JBQDZF010000006.1"/>
</dbReference>
<dbReference type="InterPro" id="IPR036388">
    <property type="entry name" value="WH-like_DNA-bd_sf"/>
</dbReference>
<dbReference type="OrthoDB" id="3575876at2"/>
<evidence type="ECO:0000256" key="1">
    <source>
        <dbReference type="ARBA" id="ARBA00023015"/>
    </source>
</evidence>
<accession>A0A2V1K7S7</accession>
<comment type="caution">
    <text evidence="5">The sequence shown here is derived from an EMBL/GenBank/DDBJ whole genome shotgun (WGS) entry which is preliminary data.</text>
</comment>
<dbReference type="AlphaFoldDB" id="A0A2V1K7S7"/>
<dbReference type="SMART" id="SM00345">
    <property type="entry name" value="HTH_GNTR"/>
    <property type="match status" value="1"/>
</dbReference>
<organism evidence="5 6">
    <name type="scientific">Ancrocorticia populi</name>
    <dbReference type="NCBI Taxonomy" id="2175228"/>
    <lineage>
        <taxon>Bacteria</taxon>
        <taxon>Bacillati</taxon>
        <taxon>Actinomycetota</taxon>
        <taxon>Actinomycetes</taxon>
        <taxon>Actinomycetales</taxon>
        <taxon>Actinomycetaceae</taxon>
        <taxon>Ancrocorticia</taxon>
    </lineage>
</organism>
<evidence type="ECO:0000256" key="3">
    <source>
        <dbReference type="ARBA" id="ARBA00023163"/>
    </source>
</evidence>
<keyword evidence="6" id="KW-1185">Reference proteome</keyword>
<feature type="domain" description="HTH gntR-type" evidence="4">
    <location>
        <begin position="7"/>
        <end position="75"/>
    </location>
</feature>
<dbReference type="Gene3D" id="1.10.10.10">
    <property type="entry name" value="Winged helix-like DNA-binding domain superfamily/Winged helix DNA-binding domain"/>
    <property type="match status" value="1"/>
</dbReference>
<reference evidence="6" key="1">
    <citation type="submission" date="2018-05" db="EMBL/GenBank/DDBJ databases">
        <authorList>
            <person name="Li Y."/>
        </authorList>
    </citation>
    <scope>NUCLEOTIDE SEQUENCE [LARGE SCALE GENOMIC DNA]</scope>
    <source>
        <strain evidence="6">sk1b4</strain>
    </source>
</reference>
<sequence>MRIDESRPLWLQLESEFRRRIAVGEWPSGSRVPSVRELAAEIGVNPNTIQRALGELDRTELTVTARTSGRFVTEDAAVISGVRRAIAEEAVDALTSACTGLDMELDNIIAMITDRWPTEPRRRQA</sequence>
<evidence type="ECO:0000259" key="4">
    <source>
        <dbReference type="PROSITE" id="PS50949"/>
    </source>
</evidence>
<dbReference type="Proteomes" id="UP000245283">
    <property type="component" value="Unassembled WGS sequence"/>
</dbReference>